<name>A0A2U9IXD4_9CREN</name>
<dbReference type="InterPro" id="IPR011008">
    <property type="entry name" value="Dimeric_a/b-barrel"/>
</dbReference>
<dbReference type="KEGG" id="mhk:DFR87_03365"/>
<dbReference type="EMBL" id="CP029287">
    <property type="protein sequence ID" value="AWS00518.1"/>
    <property type="molecule type" value="Genomic_DNA"/>
</dbReference>
<evidence type="ECO:0000313" key="5">
    <source>
        <dbReference type="Proteomes" id="UP000247586"/>
    </source>
</evidence>
<accession>A0A2U9IXD4</accession>
<keyword evidence="3" id="KW-0408">Iron</keyword>
<proteinExistence type="predicted"/>
<dbReference type="PANTHER" id="PTHR36843">
    <property type="entry name" value="HEME-DEPENDENT PEROXIDASE YWFI-RELATED"/>
    <property type="match status" value="1"/>
</dbReference>
<dbReference type="PANTHER" id="PTHR36843:SF1">
    <property type="entry name" value="COPROHEME DECARBOXYLASE"/>
    <property type="match status" value="1"/>
</dbReference>
<dbReference type="Proteomes" id="UP000247586">
    <property type="component" value="Chromosome"/>
</dbReference>
<evidence type="ECO:0000256" key="3">
    <source>
        <dbReference type="ARBA" id="ARBA00023004"/>
    </source>
</evidence>
<dbReference type="SUPFAM" id="SSF54909">
    <property type="entry name" value="Dimeric alpha+beta barrel"/>
    <property type="match status" value="1"/>
</dbReference>
<reference evidence="4" key="1">
    <citation type="submission" date="2018-05" db="EMBL/GenBank/DDBJ databases">
        <title>Complete Genome Sequences of Extremely Thermoacidophilic, Metal-Mobilizing Type-Strain Members of the Archaeal Family Sulfolobaceae: Acidianus brierleyi DSM-1651T, Acidianus sulfidivorans DSM-18786T, Metallosphaera hakonensis DSM-7519T, and Metallosphaera prunae DSM-10039T.</title>
        <authorList>
            <person name="Counts J.A."/>
            <person name="Kelly R.M."/>
        </authorList>
    </citation>
    <scope>NUCLEOTIDE SEQUENCE [LARGE SCALE GENOMIC DNA]</scope>
    <source>
        <strain evidence="4">HO1-1</strain>
    </source>
</reference>
<dbReference type="GO" id="GO:0020037">
    <property type="term" value="F:heme binding"/>
    <property type="evidence" value="ECO:0007669"/>
    <property type="project" value="InterPro"/>
</dbReference>
<dbReference type="Gene3D" id="3.30.70.1030">
    <property type="entry name" value="Apc35880, domain 1"/>
    <property type="match status" value="1"/>
</dbReference>
<dbReference type="Pfam" id="PF06778">
    <property type="entry name" value="Chlor_dismutase"/>
    <property type="match status" value="1"/>
</dbReference>
<dbReference type="STRING" id="1293036.GCA_001315825_01678"/>
<dbReference type="InterPro" id="IPR010644">
    <property type="entry name" value="ChdC/CLD"/>
</dbReference>
<organism evidence="4 5">
    <name type="scientific">Metallosphaera hakonensis JCM 8857 = DSM 7519</name>
    <dbReference type="NCBI Taxonomy" id="1293036"/>
    <lineage>
        <taxon>Archaea</taxon>
        <taxon>Thermoproteota</taxon>
        <taxon>Thermoprotei</taxon>
        <taxon>Sulfolobales</taxon>
        <taxon>Sulfolobaceae</taxon>
        <taxon>Metallosphaera</taxon>
    </lineage>
</organism>
<sequence>MQVSSLKFFPQWWSLSKGERSKILSVVKELEDEKQREFISLKRYASLNRSTSLVYWLSSEGTSQLIKFRSSLLSALRGYADEEILLVSIFRPSPYTKGNFNPKEVLGSPPLRYFVAYPMKKDVEWYLLPFSEREEIMREHIKVAKEHPGNQGIRSYTTYSFGIADYEFVVLYEIPSIPEWIQVVESLREVRARKWITKEEPLVTGELTDLEFLYS</sequence>
<protein>
    <submittedName>
        <fullName evidence="4">Chlorite dismutase</fullName>
    </submittedName>
</protein>
<evidence type="ECO:0000256" key="2">
    <source>
        <dbReference type="ARBA" id="ARBA00022723"/>
    </source>
</evidence>
<dbReference type="RefSeq" id="WP_110369732.1">
    <property type="nucleotide sequence ID" value="NZ_CP029287.2"/>
</dbReference>
<evidence type="ECO:0000256" key="1">
    <source>
        <dbReference type="ARBA" id="ARBA00022617"/>
    </source>
</evidence>
<dbReference type="GO" id="GO:0046872">
    <property type="term" value="F:metal ion binding"/>
    <property type="evidence" value="ECO:0007669"/>
    <property type="project" value="UniProtKB-KW"/>
</dbReference>
<keyword evidence="5" id="KW-1185">Reference proteome</keyword>
<keyword evidence="2" id="KW-0479">Metal-binding</keyword>
<dbReference type="OrthoDB" id="8690at2157"/>
<evidence type="ECO:0000313" key="4">
    <source>
        <dbReference type="EMBL" id="AWS00518.1"/>
    </source>
</evidence>
<dbReference type="GeneID" id="36834349"/>
<keyword evidence="1" id="KW-0349">Heme</keyword>
<dbReference type="AlphaFoldDB" id="A0A2U9IXD4"/>
<gene>
    <name evidence="4" type="ORF">DFR87_03365</name>
</gene>
<dbReference type="GO" id="GO:0016491">
    <property type="term" value="F:oxidoreductase activity"/>
    <property type="evidence" value="ECO:0007669"/>
    <property type="project" value="InterPro"/>
</dbReference>